<reference evidence="1" key="1">
    <citation type="journal article" date="2015" name="Nature">
        <title>Complex archaea that bridge the gap between prokaryotes and eukaryotes.</title>
        <authorList>
            <person name="Spang A."/>
            <person name="Saw J.H."/>
            <person name="Jorgensen S.L."/>
            <person name="Zaremba-Niedzwiedzka K."/>
            <person name="Martijn J."/>
            <person name="Lind A.E."/>
            <person name="van Eijk R."/>
            <person name="Schleper C."/>
            <person name="Guy L."/>
            <person name="Ettema T.J."/>
        </authorList>
    </citation>
    <scope>NUCLEOTIDE SEQUENCE</scope>
</reference>
<dbReference type="EMBL" id="LAZR01016229">
    <property type="protein sequence ID" value="KKM05418.1"/>
    <property type="molecule type" value="Genomic_DNA"/>
</dbReference>
<comment type="caution">
    <text evidence="1">The sequence shown here is derived from an EMBL/GenBank/DDBJ whole genome shotgun (WGS) entry which is preliminary data.</text>
</comment>
<evidence type="ECO:0000313" key="1">
    <source>
        <dbReference type="EMBL" id="KKM05418.1"/>
    </source>
</evidence>
<name>A0A0F9K2I9_9ZZZZ</name>
<protein>
    <submittedName>
        <fullName evidence="1">Uncharacterized protein</fullName>
    </submittedName>
</protein>
<accession>A0A0F9K2I9</accession>
<sequence length="133" mass="14195">MSVNTVPRFIEQPQLWKTQASVANTNISGNTGTLVTLLTGAVPHGSKVDFFRFQAQNVTVTNRLRIYLFTGGATAHLWQEVSVGAASASAVDKTMWSGSLTPVAPLIVPTLWTVRVAIHAANVVNIFGIGGDF</sequence>
<organism evidence="1">
    <name type="scientific">marine sediment metagenome</name>
    <dbReference type="NCBI Taxonomy" id="412755"/>
    <lineage>
        <taxon>unclassified sequences</taxon>
        <taxon>metagenomes</taxon>
        <taxon>ecological metagenomes</taxon>
    </lineage>
</organism>
<dbReference type="AlphaFoldDB" id="A0A0F9K2I9"/>
<gene>
    <name evidence="1" type="ORF">LCGC14_1754290</name>
</gene>
<proteinExistence type="predicted"/>